<accession>A0ABU9NMH2</accession>
<proteinExistence type="inferred from homology"/>
<protein>
    <submittedName>
        <fullName evidence="5">Glycoside hydrolase family 5 protein</fullName>
    </submittedName>
</protein>
<dbReference type="Proteomes" id="UP001468798">
    <property type="component" value="Unassembled WGS sequence"/>
</dbReference>
<evidence type="ECO:0000256" key="1">
    <source>
        <dbReference type="ARBA" id="ARBA00022801"/>
    </source>
</evidence>
<gene>
    <name evidence="5" type="ORF">WFZ86_08240</name>
</gene>
<sequence length="323" mass="37124">MKSKHHFFIVALLLVGYYSNAQFVKKHGQLSVKGTQLVDKNQNPIVLRGVSFGWHNWWGKFYNKGVVKTLNKDWNATVLRAAMGVDVDENCYIKKPIESKATIEAVIKAAIKQDIYVIIDFHSHNIHLEQAKIFFDEMSKEYGKYPNIIYEVFNEPDNETWTEVKAYSQEVIKVIRKNDPKNIILVGTPHWDQDIHLAAADPIVGFENIMYTMHFYAATHGKWLRDRTDDAIKSGLPIFVSESAGMEATGDGPLNSIAWQEYIDWMEVRKLSWITWSISSKDETCSMLNKSANSEGDWKDSDLKESGEKTRAYLKKYTTDNNK</sequence>
<dbReference type="EMBL" id="JBCGDP010000006">
    <property type="protein sequence ID" value="MEM0576485.1"/>
    <property type="molecule type" value="Genomic_DNA"/>
</dbReference>
<evidence type="ECO:0000313" key="5">
    <source>
        <dbReference type="EMBL" id="MEM0576485.1"/>
    </source>
</evidence>
<feature type="domain" description="Glycoside hydrolase family 5" evidence="4">
    <location>
        <begin position="38"/>
        <end position="281"/>
    </location>
</feature>
<dbReference type="PANTHER" id="PTHR34142:SF1">
    <property type="entry name" value="GLYCOSIDE HYDROLASE FAMILY 5 DOMAIN-CONTAINING PROTEIN"/>
    <property type="match status" value="1"/>
</dbReference>
<dbReference type="RefSeq" id="WP_342691489.1">
    <property type="nucleotide sequence ID" value="NZ_JBCGDP010000006.1"/>
</dbReference>
<dbReference type="Pfam" id="PF00150">
    <property type="entry name" value="Cellulase"/>
    <property type="match status" value="1"/>
</dbReference>
<evidence type="ECO:0000313" key="6">
    <source>
        <dbReference type="Proteomes" id="UP001468798"/>
    </source>
</evidence>
<comment type="similarity">
    <text evidence="3">Belongs to the glycosyl hydrolase 5 (cellulase A) family.</text>
</comment>
<dbReference type="InterPro" id="IPR001547">
    <property type="entry name" value="Glyco_hydro_5"/>
</dbReference>
<dbReference type="InterPro" id="IPR017853">
    <property type="entry name" value="GH"/>
</dbReference>
<organism evidence="5 6">
    <name type="scientific">Flavobacterium polysaccharolyticum</name>
    <dbReference type="NCBI Taxonomy" id="3133148"/>
    <lineage>
        <taxon>Bacteria</taxon>
        <taxon>Pseudomonadati</taxon>
        <taxon>Bacteroidota</taxon>
        <taxon>Flavobacteriia</taxon>
        <taxon>Flavobacteriales</taxon>
        <taxon>Flavobacteriaceae</taxon>
        <taxon>Flavobacterium</taxon>
    </lineage>
</organism>
<comment type="caution">
    <text evidence="5">The sequence shown here is derived from an EMBL/GenBank/DDBJ whole genome shotgun (WGS) entry which is preliminary data.</text>
</comment>
<dbReference type="GO" id="GO:0016787">
    <property type="term" value="F:hydrolase activity"/>
    <property type="evidence" value="ECO:0007669"/>
    <property type="project" value="UniProtKB-KW"/>
</dbReference>
<name>A0ABU9NMH2_9FLAO</name>
<keyword evidence="1 3" id="KW-0378">Hydrolase</keyword>
<dbReference type="InterPro" id="IPR018087">
    <property type="entry name" value="Glyco_hydro_5_CS"/>
</dbReference>
<evidence type="ECO:0000259" key="4">
    <source>
        <dbReference type="Pfam" id="PF00150"/>
    </source>
</evidence>
<evidence type="ECO:0000256" key="2">
    <source>
        <dbReference type="ARBA" id="ARBA00023295"/>
    </source>
</evidence>
<dbReference type="PANTHER" id="PTHR34142">
    <property type="entry name" value="ENDO-BETA-1,4-GLUCANASE A"/>
    <property type="match status" value="1"/>
</dbReference>
<keyword evidence="2 3" id="KW-0326">Glycosidase</keyword>
<evidence type="ECO:0000256" key="3">
    <source>
        <dbReference type="RuleBase" id="RU361153"/>
    </source>
</evidence>
<reference evidence="5 6" key="1">
    <citation type="submission" date="2024-03" db="EMBL/GenBank/DDBJ databases">
        <title>Two novel species of the genus Flavobacterium exhibiting potentially degradation of complex polysaccharides.</title>
        <authorList>
            <person name="Lian X."/>
        </authorList>
    </citation>
    <scope>NUCLEOTIDE SEQUENCE [LARGE SCALE GENOMIC DNA]</scope>
    <source>
        <strain evidence="5 6">N6</strain>
    </source>
</reference>
<dbReference type="Gene3D" id="3.20.20.80">
    <property type="entry name" value="Glycosidases"/>
    <property type="match status" value="1"/>
</dbReference>
<keyword evidence="6" id="KW-1185">Reference proteome</keyword>
<dbReference type="PROSITE" id="PS00659">
    <property type="entry name" value="GLYCOSYL_HYDROL_F5"/>
    <property type="match status" value="1"/>
</dbReference>
<dbReference type="SUPFAM" id="SSF51445">
    <property type="entry name" value="(Trans)glycosidases"/>
    <property type="match status" value="1"/>
</dbReference>